<dbReference type="AlphaFoldDB" id="A0A2A5MH20"/>
<accession>A0A2A5MH20</accession>
<dbReference type="Proteomes" id="UP000217648">
    <property type="component" value="Unassembled WGS sequence"/>
</dbReference>
<proteinExistence type="predicted"/>
<organism evidence="2 3">
    <name type="scientific">Klebsiella quasipneumoniae</name>
    <dbReference type="NCBI Taxonomy" id="1463165"/>
    <lineage>
        <taxon>Bacteria</taxon>
        <taxon>Pseudomonadati</taxon>
        <taxon>Pseudomonadota</taxon>
        <taxon>Gammaproteobacteria</taxon>
        <taxon>Enterobacterales</taxon>
        <taxon>Enterobacteriaceae</taxon>
        <taxon>Klebsiella/Raoultella group</taxon>
        <taxon>Klebsiella</taxon>
        <taxon>Klebsiella pneumoniae complex</taxon>
    </lineage>
</organism>
<evidence type="ECO:0000313" key="2">
    <source>
        <dbReference type="EMBL" id="PCM60188.1"/>
    </source>
</evidence>
<feature type="region of interest" description="Disordered" evidence="1">
    <location>
        <begin position="27"/>
        <end position="50"/>
    </location>
</feature>
<reference evidence="2 3" key="1">
    <citation type="submission" date="2017-09" db="EMBL/GenBank/DDBJ databases">
        <title>Mdr eskape-Ghana.</title>
        <authorList>
            <person name="Agyepong N."/>
            <person name="Janice J."/>
            <person name="Samuelsen O."/>
            <person name="Owusu-Ofori A."/>
            <person name="Sundsfjord A."/>
            <person name="Essack S."/>
            <person name="Pedersen T."/>
        </authorList>
    </citation>
    <scope>NUCLEOTIDE SEQUENCE [LARGE SCALE GENOMIC DNA]</scope>
    <source>
        <strain evidence="2 3">46</strain>
    </source>
</reference>
<protein>
    <submittedName>
        <fullName evidence="2">Uncharacterized protein</fullName>
    </submittedName>
</protein>
<evidence type="ECO:0000313" key="3">
    <source>
        <dbReference type="Proteomes" id="UP000217648"/>
    </source>
</evidence>
<dbReference type="EMBL" id="NXHG01000011">
    <property type="protein sequence ID" value="PCM60188.1"/>
    <property type="molecule type" value="Genomic_DNA"/>
</dbReference>
<sequence length="73" mass="8128">MVTRISFSHLSKPGLWEAMTTEAWRGDDGLMKRRGKRRASGPPGGREPSEVGFQHRAVAGFAFANVLQRFVNL</sequence>
<evidence type="ECO:0000256" key="1">
    <source>
        <dbReference type="SAM" id="MobiDB-lite"/>
    </source>
</evidence>
<gene>
    <name evidence="2" type="ORF">CP911_18780</name>
</gene>
<comment type="caution">
    <text evidence="2">The sequence shown here is derived from an EMBL/GenBank/DDBJ whole genome shotgun (WGS) entry which is preliminary data.</text>
</comment>
<name>A0A2A5MH20_9ENTR</name>